<dbReference type="RefSeq" id="WP_219877709.1">
    <property type="nucleotide sequence ID" value="NZ_JAHYXK010000009.1"/>
</dbReference>
<reference evidence="1 2" key="1">
    <citation type="journal article" date="2016" name="Int. J. Syst. Evol. Microbiol.">
        <title>Pontibacter aydingkolensis sp. nov., isolated from soil of a salt lake.</title>
        <authorList>
            <person name="Osman G."/>
            <person name="Zhang T."/>
            <person name="Lou K."/>
            <person name="Gao Y."/>
            <person name="Chang W."/>
            <person name="Lin Q."/>
            <person name="Yang H.M."/>
            <person name="Huo X.D."/>
            <person name="Wang N."/>
        </authorList>
    </citation>
    <scope>NUCLEOTIDE SEQUENCE [LARGE SCALE GENOMIC DNA]</scope>
    <source>
        <strain evidence="1 2">KACC 19255</strain>
    </source>
</reference>
<dbReference type="EMBL" id="JAHYXK010000009">
    <property type="protein sequence ID" value="MBW7467832.1"/>
    <property type="molecule type" value="Genomic_DNA"/>
</dbReference>
<sequence>MKQTEDQLDVNATAGDYAKAFAKLFNCTTEHFEIVQKYHDGPYLVKYQDDVYEINSVDDISNKVEAYLTDPDWAALLPVELWIDVAEEVHYEAEFYIRLFHSLDEKERATLTQLLTISQVTKDPIDSFWRLLNNLGDFDLYPKAVIAACKTYPLQEMMLDLEEQLVVNGDSYLNELQGGIFETVDLLEEDEDNDECQLFYIFSVSDVSWEVSKKEEKGKKQKVTSKSSKTKKSK</sequence>
<accession>A0ABS7CWE9</accession>
<evidence type="ECO:0000313" key="1">
    <source>
        <dbReference type="EMBL" id="MBW7467832.1"/>
    </source>
</evidence>
<keyword evidence="2" id="KW-1185">Reference proteome</keyword>
<protein>
    <submittedName>
        <fullName evidence="1">Uncharacterized protein</fullName>
    </submittedName>
</protein>
<proteinExistence type="predicted"/>
<dbReference type="Proteomes" id="UP000813018">
    <property type="component" value="Unassembled WGS sequence"/>
</dbReference>
<evidence type="ECO:0000313" key="2">
    <source>
        <dbReference type="Proteomes" id="UP000813018"/>
    </source>
</evidence>
<organism evidence="1 2">
    <name type="scientific">Pontibacter aydingkolensis</name>
    <dbReference type="NCBI Taxonomy" id="1911536"/>
    <lineage>
        <taxon>Bacteria</taxon>
        <taxon>Pseudomonadati</taxon>
        <taxon>Bacteroidota</taxon>
        <taxon>Cytophagia</taxon>
        <taxon>Cytophagales</taxon>
        <taxon>Hymenobacteraceae</taxon>
        <taxon>Pontibacter</taxon>
    </lineage>
</organism>
<gene>
    <name evidence="1" type="ORF">K0O23_12215</name>
</gene>
<comment type="caution">
    <text evidence="1">The sequence shown here is derived from an EMBL/GenBank/DDBJ whole genome shotgun (WGS) entry which is preliminary data.</text>
</comment>
<name>A0ABS7CWE9_9BACT</name>